<proteinExistence type="predicted"/>
<dbReference type="FunFam" id="3.30.200.20:FF:000465">
    <property type="entry name" value="Cysteine-rich receptor-like protein kinase 6"/>
    <property type="match status" value="1"/>
</dbReference>
<dbReference type="Gene3D" id="3.30.200.20">
    <property type="entry name" value="Phosphorylase Kinase, domain 1"/>
    <property type="match status" value="2"/>
</dbReference>
<comment type="caution">
    <text evidence="9">The sequence shown here is derived from an EMBL/GenBank/DDBJ whole genome shotgun (WGS) entry which is preliminary data.</text>
</comment>
<feature type="compositionally biased region" description="Polar residues" evidence="7">
    <location>
        <begin position="341"/>
        <end position="353"/>
    </location>
</feature>
<evidence type="ECO:0000256" key="4">
    <source>
        <dbReference type="ARBA" id="ARBA00022777"/>
    </source>
</evidence>
<dbReference type="InterPro" id="IPR001245">
    <property type="entry name" value="Ser-Thr/Tyr_kinase_cat_dom"/>
</dbReference>
<dbReference type="Pfam" id="PF07714">
    <property type="entry name" value="PK_Tyr_Ser-Thr"/>
    <property type="match status" value="1"/>
</dbReference>
<dbReference type="Pfam" id="PF00069">
    <property type="entry name" value="Pkinase"/>
    <property type="match status" value="1"/>
</dbReference>
<keyword evidence="4" id="KW-0418">Kinase</keyword>
<keyword evidence="2" id="KW-0808">Transferase</keyword>
<dbReference type="FunFam" id="1.10.510.10:FF:000625">
    <property type="entry name" value="Cysteine-rich receptor-like protein kinase 6"/>
    <property type="match status" value="1"/>
</dbReference>
<protein>
    <recommendedName>
        <fullName evidence="8">Protein kinase domain-containing protein</fullName>
    </recommendedName>
</protein>
<feature type="region of interest" description="Disordered" evidence="7">
    <location>
        <begin position="322"/>
        <end position="410"/>
    </location>
</feature>
<evidence type="ECO:0000256" key="7">
    <source>
        <dbReference type="SAM" id="MobiDB-lite"/>
    </source>
</evidence>
<dbReference type="PROSITE" id="PS00107">
    <property type="entry name" value="PROTEIN_KINASE_ATP"/>
    <property type="match status" value="1"/>
</dbReference>
<dbReference type="CDD" id="cd13999">
    <property type="entry name" value="STKc_MAP3K-like"/>
    <property type="match status" value="1"/>
</dbReference>
<dbReference type="PANTHER" id="PTHR45707">
    <property type="entry name" value="C2 CALCIUM/LIPID-BINDING PLANT PHOSPHORIBOSYLTRANSFERASE FAMILY PROTEIN"/>
    <property type="match status" value="1"/>
</dbReference>
<gene>
    <name evidence="9" type="ORF">PVAP13_2NG294900</name>
</gene>
<evidence type="ECO:0000256" key="2">
    <source>
        <dbReference type="ARBA" id="ARBA00022679"/>
    </source>
</evidence>
<keyword evidence="5 6" id="KW-0067">ATP-binding</keyword>
<evidence type="ECO:0000313" key="10">
    <source>
        <dbReference type="Proteomes" id="UP000823388"/>
    </source>
</evidence>
<reference evidence="9" key="1">
    <citation type="submission" date="2020-05" db="EMBL/GenBank/DDBJ databases">
        <title>WGS assembly of Panicum virgatum.</title>
        <authorList>
            <person name="Lovell J.T."/>
            <person name="Jenkins J."/>
            <person name="Shu S."/>
            <person name="Juenger T.E."/>
            <person name="Schmutz J."/>
        </authorList>
    </citation>
    <scope>NUCLEOTIDE SEQUENCE</scope>
    <source>
        <strain evidence="9">AP13</strain>
    </source>
</reference>
<dbReference type="InterPro" id="IPR000719">
    <property type="entry name" value="Prot_kinase_dom"/>
</dbReference>
<dbReference type="PANTHER" id="PTHR45707:SF76">
    <property type="entry name" value="PROTEIN KINASE DOMAIN-CONTAINING PROTEIN"/>
    <property type="match status" value="1"/>
</dbReference>
<feature type="domain" description="Protein kinase" evidence="8">
    <location>
        <begin position="635"/>
        <end position="890"/>
    </location>
</feature>
<feature type="domain" description="Protein kinase" evidence="8">
    <location>
        <begin position="35"/>
        <end position="321"/>
    </location>
</feature>
<evidence type="ECO:0000256" key="1">
    <source>
        <dbReference type="ARBA" id="ARBA00022527"/>
    </source>
</evidence>
<sequence length="953" mass="107232">MQLSTRWEAIARIIQSSDVPKVIPFHLLKEMTNGFSKERIIGTGAYGQVFLGVHKDGEKIAVKMLYDMPGLEEDQFQNELSNLVRLQHQNIVQVVSYCYEIQKKLVKYNGKYVLADKIYRLLCFEYMQNGNLGKYLSDEYHGLDWHTRYGVIKGICMGLKYLHEELEPPIYHLDLKPTNILLDENMVPKIADFGLSRLFREEQTRITKSSMGTLGYLPPEYIESNLISKKFDIFSLGVVIIKIITGPTGHSKTSDMSSQQFIEIVHENWRNRLQATQICMPESSSKQVKRCIEIALSCMETDRRKRPSIGDVVQKLNETEMDQQVPVPNAPALHKRKERTPSGTANDVNSFNTHLPEVNSHGKRGRMRTSETSSLPRNAAPTSANCSRYSGGGVEEDVSESSSPPSAAAAPVHATASDICSEVYQRLVQKGFEEALAPEFREQLEAHFARLPMSYQINLDIDKAEDILIHKKVLAEAKDSDKRPAFAVRFLRVNIFLTLLEDKDVDEINDSNESQERAATEVALSTRAEILYAHIHEIILSTIKSPSNLRQLSILLLDIGLIIKEAHVFSTLDGYSLYIFIVDGLQDVQGLQTALGELILRNKNIERGSWSGSTSAKLRPFQEDDCVSDTDKSFVKIVKKVASESCGNMFHGTYFGKDVAINVLNSKNLNQKVWNEFEQEFYKLRELDHANVIRLIDSCTRPPCIITECISGGNLFDFLHNEHNVLDLPMLVKFALDVCRGMSYLHQNGIIHGDLKSANLLLMDKNHIVKVANFVLARFHDQEGVIKEGVVTAETVTCRWMAPEVINNQAYGTKADVYSFAIVLWELMTSKIPYDIMTPLQAAAGVIEGLRPQLPAKTHPGLTNLMQRCWNAIPSARPSFSDIITELEGIQAHAQGTLTSRETGQKQEDHYHKPLQLLSNESLSGSEHTTFFTATSENTTFFTATTGTIEPER</sequence>
<dbReference type="InterPro" id="IPR011009">
    <property type="entry name" value="Kinase-like_dom_sf"/>
</dbReference>
<keyword evidence="1" id="KW-0723">Serine/threonine-protein kinase</keyword>
<evidence type="ECO:0000256" key="5">
    <source>
        <dbReference type="ARBA" id="ARBA00022840"/>
    </source>
</evidence>
<dbReference type="GO" id="GO:0005524">
    <property type="term" value="F:ATP binding"/>
    <property type="evidence" value="ECO:0007669"/>
    <property type="project" value="UniProtKB-UniRule"/>
</dbReference>
<evidence type="ECO:0000313" key="9">
    <source>
        <dbReference type="EMBL" id="KAG2633802.1"/>
    </source>
</evidence>
<keyword evidence="3 6" id="KW-0547">Nucleotide-binding</keyword>
<feature type="compositionally biased region" description="Polar residues" evidence="7">
    <location>
        <begin position="370"/>
        <end position="388"/>
    </location>
</feature>
<dbReference type="AlphaFoldDB" id="A0A8T0VBP8"/>
<evidence type="ECO:0000256" key="3">
    <source>
        <dbReference type="ARBA" id="ARBA00022741"/>
    </source>
</evidence>
<evidence type="ECO:0000259" key="8">
    <source>
        <dbReference type="PROSITE" id="PS50011"/>
    </source>
</evidence>
<keyword evidence="10" id="KW-1185">Reference proteome</keyword>
<organism evidence="9 10">
    <name type="scientific">Panicum virgatum</name>
    <name type="common">Blackwell switchgrass</name>
    <dbReference type="NCBI Taxonomy" id="38727"/>
    <lineage>
        <taxon>Eukaryota</taxon>
        <taxon>Viridiplantae</taxon>
        <taxon>Streptophyta</taxon>
        <taxon>Embryophyta</taxon>
        <taxon>Tracheophyta</taxon>
        <taxon>Spermatophyta</taxon>
        <taxon>Magnoliopsida</taxon>
        <taxon>Liliopsida</taxon>
        <taxon>Poales</taxon>
        <taxon>Poaceae</taxon>
        <taxon>PACMAD clade</taxon>
        <taxon>Panicoideae</taxon>
        <taxon>Panicodae</taxon>
        <taxon>Paniceae</taxon>
        <taxon>Panicinae</taxon>
        <taxon>Panicum</taxon>
        <taxon>Panicum sect. Hiantes</taxon>
    </lineage>
</organism>
<dbReference type="SMART" id="SM00220">
    <property type="entry name" value="S_TKc"/>
    <property type="match status" value="2"/>
</dbReference>
<dbReference type="SUPFAM" id="SSF56112">
    <property type="entry name" value="Protein kinase-like (PK-like)"/>
    <property type="match status" value="2"/>
</dbReference>
<dbReference type="InterPro" id="IPR017441">
    <property type="entry name" value="Protein_kinase_ATP_BS"/>
</dbReference>
<name>A0A8T0VBP8_PANVG</name>
<dbReference type="InterPro" id="IPR008271">
    <property type="entry name" value="Ser/Thr_kinase_AS"/>
</dbReference>
<feature type="binding site" evidence="6">
    <location>
        <position position="63"/>
    </location>
    <ligand>
        <name>ATP</name>
        <dbReference type="ChEBI" id="CHEBI:30616"/>
    </ligand>
</feature>
<dbReference type="GO" id="GO:0004674">
    <property type="term" value="F:protein serine/threonine kinase activity"/>
    <property type="evidence" value="ECO:0007669"/>
    <property type="project" value="UniProtKB-KW"/>
</dbReference>
<evidence type="ECO:0000256" key="6">
    <source>
        <dbReference type="PROSITE-ProRule" id="PRU10141"/>
    </source>
</evidence>
<dbReference type="Proteomes" id="UP000823388">
    <property type="component" value="Chromosome 2N"/>
</dbReference>
<dbReference type="PROSITE" id="PS00108">
    <property type="entry name" value="PROTEIN_KINASE_ST"/>
    <property type="match status" value="2"/>
</dbReference>
<dbReference type="EMBL" id="CM029040">
    <property type="protein sequence ID" value="KAG2633802.1"/>
    <property type="molecule type" value="Genomic_DNA"/>
</dbReference>
<accession>A0A8T0VBP8</accession>
<dbReference type="PROSITE" id="PS50011">
    <property type="entry name" value="PROTEIN_KINASE_DOM"/>
    <property type="match status" value="2"/>
</dbReference>
<dbReference type="PRINTS" id="PR00109">
    <property type="entry name" value="TYRKINASE"/>
</dbReference>
<dbReference type="Gene3D" id="1.10.510.10">
    <property type="entry name" value="Transferase(Phosphotransferase) domain 1"/>
    <property type="match status" value="2"/>
</dbReference>
<feature type="compositionally biased region" description="Low complexity" evidence="7">
    <location>
        <begin position="400"/>
        <end position="410"/>
    </location>
</feature>